<gene>
    <name evidence="3" type="primary">LOC109726191</name>
</gene>
<evidence type="ECO:0000313" key="3">
    <source>
        <dbReference type="RefSeq" id="XP_020111259.1"/>
    </source>
</evidence>
<dbReference type="Gramene" id="Aco017764.1.mrna1">
    <property type="protein sequence ID" value="Aco017764.1.mrna1.cds1"/>
    <property type="gene ID" value="Aco017764.1.path1"/>
</dbReference>
<proteinExistence type="predicted"/>
<feature type="compositionally biased region" description="Low complexity" evidence="1">
    <location>
        <begin position="90"/>
        <end position="107"/>
    </location>
</feature>
<name>A0A6P5GTN1_ANACO</name>
<reference evidence="2" key="1">
    <citation type="journal article" date="2015" name="Nat. Genet.">
        <title>The pineapple genome and the evolution of CAM photosynthesis.</title>
        <authorList>
            <person name="Ming R."/>
            <person name="VanBuren R."/>
            <person name="Wai C.M."/>
            <person name="Tang H."/>
            <person name="Schatz M.C."/>
            <person name="Bowers J.E."/>
            <person name="Lyons E."/>
            <person name="Wang M.L."/>
            <person name="Chen J."/>
            <person name="Biggers E."/>
            <person name="Zhang J."/>
            <person name="Huang L."/>
            <person name="Zhang L."/>
            <person name="Miao W."/>
            <person name="Zhang J."/>
            <person name="Ye Z."/>
            <person name="Miao C."/>
            <person name="Lin Z."/>
            <person name="Wang H."/>
            <person name="Zhou H."/>
            <person name="Yim W.C."/>
            <person name="Priest H.D."/>
            <person name="Zheng C."/>
            <person name="Woodhouse M."/>
            <person name="Edger P.P."/>
            <person name="Guyot R."/>
            <person name="Guo H.B."/>
            <person name="Guo H."/>
            <person name="Zheng G."/>
            <person name="Singh R."/>
            <person name="Sharma A."/>
            <person name="Min X."/>
            <person name="Zheng Y."/>
            <person name="Lee H."/>
            <person name="Gurtowski J."/>
            <person name="Sedlazeck F.J."/>
            <person name="Harkess A."/>
            <person name="McKain M.R."/>
            <person name="Liao Z."/>
            <person name="Fang J."/>
            <person name="Liu J."/>
            <person name="Zhang X."/>
            <person name="Zhang Q."/>
            <person name="Hu W."/>
            <person name="Qin Y."/>
            <person name="Wang K."/>
            <person name="Chen L.Y."/>
            <person name="Shirley N."/>
            <person name="Lin Y.R."/>
            <person name="Liu L.Y."/>
            <person name="Hernandez A.G."/>
            <person name="Wright C.L."/>
            <person name="Bulone V."/>
            <person name="Tuskan G.A."/>
            <person name="Heath K."/>
            <person name="Zee F."/>
            <person name="Moore P.H."/>
            <person name="Sunkar R."/>
            <person name="Leebens-Mack J.H."/>
            <person name="Mockler T."/>
            <person name="Bennetzen J.L."/>
            <person name="Freeling M."/>
            <person name="Sankoff D."/>
            <person name="Paterson A.H."/>
            <person name="Zhu X."/>
            <person name="Yang X."/>
            <person name="Smith J.A."/>
            <person name="Cushman J.C."/>
            <person name="Paull R.E."/>
            <person name="Yu Q."/>
        </authorList>
    </citation>
    <scope>NUCLEOTIDE SEQUENCE [LARGE SCALE GENOMIC DNA]</scope>
    <source>
        <strain evidence="2">cv. F153</strain>
    </source>
</reference>
<dbReference type="AlphaFoldDB" id="A0A6P5GTN1"/>
<feature type="compositionally biased region" description="Basic residues" evidence="1">
    <location>
        <begin position="140"/>
        <end position="152"/>
    </location>
</feature>
<evidence type="ECO:0000313" key="2">
    <source>
        <dbReference type="Proteomes" id="UP000515123"/>
    </source>
</evidence>
<organism evidence="2 3">
    <name type="scientific">Ananas comosus</name>
    <name type="common">Pineapple</name>
    <name type="synonym">Ananas ananas</name>
    <dbReference type="NCBI Taxonomy" id="4615"/>
    <lineage>
        <taxon>Eukaryota</taxon>
        <taxon>Viridiplantae</taxon>
        <taxon>Streptophyta</taxon>
        <taxon>Embryophyta</taxon>
        <taxon>Tracheophyta</taxon>
        <taxon>Spermatophyta</taxon>
        <taxon>Magnoliopsida</taxon>
        <taxon>Liliopsida</taxon>
        <taxon>Poales</taxon>
        <taxon>Bromeliaceae</taxon>
        <taxon>Bromelioideae</taxon>
        <taxon>Ananas</taxon>
    </lineage>
</organism>
<feature type="region of interest" description="Disordered" evidence="1">
    <location>
        <begin position="67"/>
        <end position="111"/>
    </location>
</feature>
<feature type="compositionally biased region" description="Low complexity" evidence="1">
    <location>
        <begin position="166"/>
        <end position="187"/>
    </location>
</feature>
<feature type="compositionally biased region" description="Pro residues" evidence="1">
    <location>
        <begin position="69"/>
        <end position="89"/>
    </location>
</feature>
<feature type="region of interest" description="Disordered" evidence="1">
    <location>
        <begin position="299"/>
        <end position="333"/>
    </location>
</feature>
<dbReference type="PANTHER" id="PTHR34460:SF2">
    <property type="entry name" value="OS04G0405500 PROTEIN"/>
    <property type="match status" value="1"/>
</dbReference>
<reference evidence="3" key="2">
    <citation type="submission" date="2025-08" db="UniProtKB">
        <authorList>
            <consortium name="RefSeq"/>
        </authorList>
    </citation>
    <scope>IDENTIFICATION</scope>
    <source>
        <tissue evidence="3">Leaf</tissue>
    </source>
</reference>
<protein>
    <submittedName>
        <fullName evidence="3">Zinc finger protein Elbow-like</fullName>
    </submittedName>
</protein>
<keyword evidence="2" id="KW-1185">Reference proteome</keyword>
<sequence length="510" mass="51474">MGGEIKGVQVVGVAGGADHGDVGGDGMMQYCSEHPYRSSPAGGICAFCLQEKLGKLVTSSKSTPFFPLVHPPPPAPAPAPPPLPPPPRPNDSVNNNCSSSSNSSPPSFRSLDAAASSSFSRIGKIPSFLSGGGSSSSSSSHHHKNKKKKKKSGSINLISGGGGGSSSSTRKVMSSSGIAASYPSSASNTGGLAGLNMSKSVKPRPVGALAGGDDPPIPVAADSPRKKSFWSFLYFASPSSSASASAAGAAATHPSCSAAYSSSSSITNGANPSVNRRRSVSSTSCYAAQAQQSVAAAFEAEVGKSEQGGGGGGGGAGGEAESPGESLQASSSFGRKVARSRSVGCGSRSFSGDFLERISTGLGDCTLRRVESHREAKPGKAVLHLDRDHHHRRHHGDGDEDDEQQRRIKCAGFFGGLGVMSSSASSYWLSAADFDGGSGSSSRRGGGGRHRSWGWAFASPMRAFRPAAAASAPSSTKTITAAPAAHLNSLDSGNNSNITAFSTAAAALPN</sequence>
<dbReference type="RefSeq" id="XP_020111259.1">
    <property type="nucleotide sequence ID" value="XM_020255670.1"/>
</dbReference>
<dbReference type="PANTHER" id="PTHR34460">
    <property type="entry name" value="VITELLOGENIN-LIKE PROTEIN"/>
    <property type="match status" value="1"/>
</dbReference>
<evidence type="ECO:0000256" key="1">
    <source>
        <dbReference type="SAM" id="MobiDB-lite"/>
    </source>
</evidence>
<dbReference type="GeneID" id="109726191"/>
<feature type="compositionally biased region" description="Low complexity" evidence="1">
    <location>
        <begin position="255"/>
        <end position="265"/>
    </location>
</feature>
<accession>A0A6P5GTN1</accession>
<dbReference type="Proteomes" id="UP000515123">
    <property type="component" value="Linkage group 21"/>
</dbReference>
<feature type="region of interest" description="Disordered" evidence="1">
    <location>
        <begin position="255"/>
        <end position="282"/>
    </location>
</feature>
<feature type="region of interest" description="Disordered" evidence="1">
    <location>
        <begin position="130"/>
        <end position="222"/>
    </location>
</feature>
<feature type="compositionally biased region" description="Gly residues" evidence="1">
    <location>
        <begin position="306"/>
        <end position="318"/>
    </location>
</feature>
<dbReference type="OrthoDB" id="1693686at2759"/>